<dbReference type="PROSITE" id="PS51713">
    <property type="entry name" value="G_ERA"/>
    <property type="match status" value="1"/>
</dbReference>
<dbReference type="FunFam" id="3.30.300.20:FF:000003">
    <property type="entry name" value="GTPase Era"/>
    <property type="match status" value="1"/>
</dbReference>
<dbReference type="Proteomes" id="UP000266426">
    <property type="component" value="Unassembled WGS sequence"/>
</dbReference>
<dbReference type="PANTHER" id="PTHR42698:SF1">
    <property type="entry name" value="GTPASE ERA, MITOCHONDRIAL"/>
    <property type="match status" value="1"/>
</dbReference>
<evidence type="ECO:0000259" key="11">
    <source>
        <dbReference type="PROSITE" id="PS51713"/>
    </source>
</evidence>
<dbReference type="GO" id="GO:0005886">
    <property type="term" value="C:plasma membrane"/>
    <property type="evidence" value="ECO:0007669"/>
    <property type="project" value="UniProtKB-SubCell"/>
</dbReference>
<dbReference type="SUPFAM" id="SSF54814">
    <property type="entry name" value="Prokaryotic type KH domain (KH-domain type II)"/>
    <property type="match status" value="1"/>
</dbReference>
<dbReference type="EMBL" id="QZJZ01000094">
    <property type="protein sequence ID" value="RJP56476.1"/>
    <property type="molecule type" value="Genomic_DNA"/>
</dbReference>
<dbReference type="Gene3D" id="3.30.300.20">
    <property type="match status" value="1"/>
</dbReference>
<dbReference type="InterPro" id="IPR030388">
    <property type="entry name" value="G_ERA_dom"/>
</dbReference>
<organism evidence="12 13">
    <name type="scientific">Candidatus Auribacter fodinae</name>
    <dbReference type="NCBI Taxonomy" id="2093366"/>
    <lineage>
        <taxon>Bacteria</taxon>
        <taxon>Pseudomonadati</taxon>
        <taxon>Candidatus Auribacterota</taxon>
        <taxon>Candidatus Auribacteria</taxon>
        <taxon>Candidatus Auribacterales</taxon>
        <taxon>Candidatus Auribacteraceae</taxon>
        <taxon>Candidatus Auribacter</taxon>
    </lineage>
</organism>
<dbReference type="PROSITE" id="PS50823">
    <property type="entry name" value="KH_TYPE_2"/>
    <property type="match status" value="1"/>
</dbReference>
<name>A0A3A4QWH5_9BACT</name>
<accession>A0A3A4QWH5</accession>
<dbReference type="GO" id="GO:0043024">
    <property type="term" value="F:ribosomal small subunit binding"/>
    <property type="evidence" value="ECO:0007669"/>
    <property type="project" value="TreeGrafter"/>
</dbReference>
<keyword evidence="6 7" id="KW-0342">GTP-binding</keyword>
<dbReference type="CDD" id="cd04163">
    <property type="entry name" value="Era"/>
    <property type="match status" value="1"/>
</dbReference>
<feature type="region of interest" description="G5" evidence="8">
    <location>
        <begin position="153"/>
        <end position="155"/>
    </location>
</feature>
<dbReference type="SUPFAM" id="SSF52540">
    <property type="entry name" value="P-loop containing nucleoside triphosphate hydrolases"/>
    <property type="match status" value="1"/>
</dbReference>
<dbReference type="NCBIfam" id="NF000908">
    <property type="entry name" value="PRK00089.1"/>
    <property type="match status" value="1"/>
</dbReference>
<dbReference type="InterPro" id="IPR004044">
    <property type="entry name" value="KH_dom_type_2"/>
</dbReference>
<dbReference type="PANTHER" id="PTHR42698">
    <property type="entry name" value="GTPASE ERA"/>
    <property type="match status" value="1"/>
</dbReference>
<feature type="binding site" evidence="7">
    <location>
        <begin position="15"/>
        <end position="22"/>
    </location>
    <ligand>
        <name>GTP</name>
        <dbReference type="ChEBI" id="CHEBI:37565"/>
    </ligand>
</feature>
<dbReference type="HAMAP" id="MF_00367">
    <property type="entry name" value="GTPase_Era"/>
    <property type="match status" value="1"/>
</dbReference>
<feature type="region of interest" description="G4" evidence="8">
    <location>
        <begin position="124"/>
        <end position="127"/>
    </location>
</feature>
<comment type="function">
    <text evidence="7">An essential GTPase that binds both GDP and GTP, with rapid nucleotide exchange. Plays a role in 16S rRNA processing and 30S ribosomal subunit biogenesis and possibly also in cell cycle regulation and energy metabolism.</text>
</comment>
<keyword evidence="7" id="KW-1003">Cell membrane</keyword>
<dbReference type="InterPro" id="IPR005662">
    <property type="entry name" value="GTPase_Era-like"/>
</dbReference>
<evidence type="ECO:0000256" key="6">
    <source>
        <dbReference type="ARBA" id="ARBA00023134"/>
    </source>
</evidence>
<evidence type="ECO:0000256" key="9">
    <source>
        <dbReference type="RuleBase" id="RU003761"/>
    </source>
</evidence>
<feature type="domain" description="KH type-2" evidence="10">
    <location>
        <begin position="205"/>
        <end position="282"/>
    </location>
</feature>
<dbReference type="GO" id="GO:0070181">
    <property type="term" value="F:small ribosomal subunit rRNA binding"/>
    <property type="evidence" value="ECO:0007669"/>
    <property type="project" value="UniProtKB-UniRule"/>
</dbReference>
<feature type="region of interest" description="G3" evidence="8">
    <location>
        <begin position="62"/>
        <end position="65"/>
    </location>
</feature>
<dbReference type="NCBIfam" id="TIGR00231">
    <property type="entry name" value="small_GTP"/>
    <property type="match status" value="1"/>
</dbReference>
<feature type="region of interest" description="G1" evidence="8">
    <location>
        <begin position="15"/>
        <end position="22"/>
    </location>
</feature>
<keyword evidence="7" id="KW-0963">Cytoplasm</keyword>
<dbReference type="AlphaFoldDB" id="A0A3A4QWH5"/>
<proteinExistence type="inferred from homology"/>
<feature type="binding site" evidence="7">
    <location>
        <begin position="124"/>
        <end position="127"/>
    </location>
    <ligand>
        <name>GTP</name>
        <dbReference type="ChEBI" id="CHEBI:37565"/>
    </ligand>
</feature>
<protein>
    <recommendedName>
        <fullName evidence="2 7">GTPase Era</fullName>
    </recommendedName>
</protein>
<evidence type="ECO:0000256" key="2">
    <source>
        <dbReference type="ARBA" id="ARBA00020484"/>
    </source>
</evidence>
<keyword evidence="7" id="KW-0472">Membrane</keyword>
<keyword evidence="7" id="KW-0699">rRNA-binding</keyword>
<dbReference type="CDD" id="cd22534">
    <property type="entry name" value="KH-II_Era"/>
    <property type="match status" value="1"/>
</dbReference>
<comment type="similarity">
    <text evidence="1 7 8 9">Belongs to the TRAFAC class TrmE-Era-EngA-EngB-Septin-like GTPase superfamily. Era GTPase family.</text>
</comment>
<evidence type="ECO:0000256" key="5">
    <source>
        <dbReference type="ARBA" id="ARBA00022884"/>
    </source>
</evidence>
<dbReference type="InterPro" id="IPR006073">
    <property type="entry name" value="GTP-bd"/>
</dbReference>
<evidence type="ECO:0000256" key="3">
    <source>
        <dbReference type="ARBA" id="ARBA00022517"/>
    </source>
</evidence>
<dbReference type="GO" id="GO:0005525">
    <property type="term" value="F:GTP binding"/>
    <property type="evidence" value="ECO:0007669"/>
    <property type="project" value="UniProtKB-UniRule"/>
</dbReference>
<keyword evidence="3 7" id="KW-0690">Ribosome biogenesis</keyword>
<comment type="subunit">
    <text evidence="7">Monomer.</text>
</comment>
<dbReference type="GO" id="GO:0003924">
    <property type="term" value="F:GTPase activity"/>
    <property type="evidence" value="ECO:0007669"/>
    <property type="project" value="UniProtKB-UniRule"/>
</dbReference>
<dbReference type="GO" id="GO:0000028">
    <property type="term" value="P:ribosomal small subunit assembly"/>
    <property type="evidence" value="ECO:0007669"/>
    <property type="project" value="TreeGrafter"/>
</dbReference>
<feature type="domain" description="Era-type G" evidence="11">
    <location>
        <begin position="7"/>
        <end position="174"/>
    </location>
</feature>
<dbReference type="NCBIfam" id="TIGR00436">
    <property type="entry name" value="era"/>
    <property type="match status" value="1"/>
</dbReference>
<dbReference type="InterPro" id="IPR009019">
    <property type="entry name" value="KH_sf_prok-type"/>
</dbReference>
<comment type="caution">
    <text evidence="12">The sequence shown here is derived from an EMBL/GenBank/DDBJ whole genome shotgun (WGS) entry which is preliminary data.</text>
</comment>
<keyword evidence="4 7" id="KW-0547">Nucleotide-binding</keyword>
<dbReference type="Pfam" id="PF01926">
    <property type="entry name" value="MMR_HSR1"/>
    <property type="match status" value="1"/>
</dbReference>
<sequence length="298" mass="33860">MTKNNFRSGIISIAGNPNVGKSTLLNRLLGQKIAIVSPRPQTTRGVIRGIYTDDKMQILFVDNPGFLSPRDKLDEFMFKQAHASVNSADLVYLVVEPRMPDQAFQEKVLAPVIEAQKPVFLLINKVDTIAKIELLPIIDAFNKLYTFKQIIPLSALQGDNVADLLKATVDYLPEGPPLFPDDMVSDQYERFFVSELIREKIFLLTHQEIPYSVAVRIDEFAQREEGKWFIRATIVLDKESHKGIVIGKGGFLIKKIGSAARLDIEDMLGVECYLELFVKVIKDWKKKDIYLRELGYKE</sequence>
<evidence type="ECO:0000259" key="10">
    <source>
        <dbReference type="PROSITE" id="PS50823"/>
    </source>
</evidence>
<comment type="subcellular location">
    <subcellularLocation>
        <location evidence="7">Cytoplasm</location>
    </subcellularLocation>
    <subcellularLocation>
        <location evidence="7">Cell membrane</location>
        <topology evidence="7">Peripheral membrane protein</topology>
    </subcellularLocation>
</comment>
<reference evidence="12 13" key="1">
    <citation type="journal article" date="2017" name="ISME J.">
        <title>Energy and carbon metabolisms in a deep terrestrial subsurface fluid microbial community.</title>
        <authorList>
            <person name="Momper L."/>
            <person name="Jungbluth S.P."/>
            <person name="Lee M.D."/>
            <person name="Amend J.P."/>
        </authorList>
    </citation>
    <scope>NUCLEOTIDE SEQUENCE [LARGE SCALE GENOMIC DNA]</scope>
    <source>
        <strain evidence="12">SURF_26</strain>
    </source>
</reference>
<evidence type="ECO:0000256" key="4">
    <source>
        <dbReference type="ARBA" id="ARBA00022741"/>
    </source>
</evidence>
<evidence type="ECO:0000313" key="12">
    <source>
        <dbReference type="EMBL" id="RJP56476.1"/>
    </source>
</evidence>
<dbReference type="Gene3D" id="3.40.50.300">
    <property type="entry name" value="P-loop containing nucleotide triphosphate hydrolases"/>
    <property type="match status" value="1"/>
</dbReference>
<dbReference type="Pfam" id="PF07650">
    <property type="entry name" value="KH_2"/>
    <property type="match status" value="1"/>
</dbReference>
<evidence type="ECO:0000256" key="8">
    <source>
        <dbReference type="PROSITE-ProRule" id="PRU01050"/>
    </source>
</evidence>
<dbReference type="GO" id="GO:0005829">
    <property type="term" value="C:cytosol"/>
    <property type="evidence" value="ECO:0007669"/>
    <property type="project" value="TreeGrafter"/>
</dbReference>
<evidence type="ECO:0000256" key="7">
    <source>
        <dbReference type="HAMAP-Rule" id="MF_00367"/>
    </source>
</evidence>
<gene>
    <name evidence="7" type="primary">era</name>
    <name evidence="12" type="ORF">C4541_12145</name>
</gene>
<keyword evidence="5 7" id="KW-0694">RNA-binding</keyword>
<comment type="caution">
    <text evidence="7">Lacks conserved residue(s) required for the propagation of feature annotation.</text>
</comment>
<dbReference type="InterPro" id="IPR027417">
    <property type="entry name" value="P-loop_NTPase"/>
</dbReference>
<evidence type="ECO:0000256" key="1">
    <source>
        <dbReference type="ARBA" id="ARBA00007921"/>
    </source>
</evidence>
<feature type="region of interest" description="G2" evidence="8">
    <location>
        <begin position="41"/>
        <end position="45"/>
    </location>
</feature>
<dbReference type="InterPro" id="IPR005225">
    <property type="entry name" value="Small_GTP-bd"/>
</dbReference>
<dbReference type="InterPro" id="IPR015946">
    <property type="entry name" value="KH_dom-like_a/b"/>
</dbReference>
<evidence type="ECO:0000313" key="13">
    <source>
        <dbReference type="Proteomes" id="UP000266426"/>
    </source>
</evidence>